<dbReference type="Proteomes" id="UP000783934">
    <property type="component" value="Unassembled WGS sequence"/>
</dbReference>
<comment type="caution">
    <text evidence="6">The sequence shown here is derived from an EMBL/GenBank/DDBJ whole genome shotgun (WGS) entry which is preliminary data.</text>
</comment>
<proteinExistence type="inferred from homology"/>
<dbReference type="InterPro" id="IPR035965">
    <property type="entry name" value="PAS-like_dom_sf"/>
</dbReference>
<feature type="transmembrane region" description="Helical" evidence="3">
    <location>
        <begin position="175"/>
        <end position="194"/>
    </location>
</feature>
<dbReference type="InterPro" id="IPR004089">
    <property type="entry name" value="MCPsignal_dom"/>
</dbReference>
<dbReference type="SMART" id="SM00283">
    <property type="entry name" value="MA"/>
    <property type="match status" value="1"/>
</dbReference>
<dbReference type="SUPFAM" id="SSF58104">
    <property type="entry name" value="Methyl-accepting chemotaxis protein (MCP) signaling domain"/>
    <property type="match status" value="1"/>
</dbReference>
<protein>
    <submittedName>
        <fullName evidence="6">Aerotaxis receptor</fullName>
    </submittedName>
</protein>
<evidence type="ECO:0000256" key="1">
    <source>
        <dbReference type="ARBA" id="ARBA00029447"/>
    </source>
</evidence>
<organism evidence="6 7">
    <name type="scientific">Paenalcaligenes hominis</name>
    <dbReference type="NCBI Taxonomy" id="643674"/>
    <lineage>
        <taxon>Bacteria</taxon>
        <taxon>Pseudomonadati</taxon>
        <taxon>Pseudomonadota</taxon>
        <taxon>Betaproteobacteria</taxon>
        <taxon>Burkholderiales</taxon>
        <taxon>Alcaligenaceae</taxon>
        <taxon>Paenalcaligenes</taxon>
    </lineage>
</organism>
<keyword evidence="6" id="KW-0675">Receptor</keyword>
<dbReference type="Gene3D" id="1.10.287.950">
    <property type="entry name" value="Methyl-accepting chemotaxis protein"/>
    <property type="match status" value="1"/>
</dbReference>
<dbReference type="CDD" id="cd00130">
    <property type="entry name" value="PAS"/>
    <property type="match status" value="1"/>
</dbReference>
<dbReference type="EMBL" id="JAATIZ010000004">
    <property type="protein sequence ID" value="NJB65921.1"/>
    <property type="molecule type" value="Genomic_DNA"/>
</dbReference>
<keyword evidence="3" id="KW-0812">Transmembrane</keyword>
<keyword evidence="3" id="KW-1133">Transmembrane helix</keyword>
<accession>A0ABX0WT56</accession>
<keyword evidence="7" id="KW-1185">Reference proteome</keyword>
<dbReference type="SUPFAM" id="SSF55785">
    <property type="entry name" value="PYP-like sensor domain (PAS domain)"/>
    <property type="match status" value="1"/>
</dbReference>
<name>A0ABX0WT56_9BURK</name>
<feature type="domain" description="Methyl-accepting transducer" evidence="4">
    <location>
        <begin position="283"/>
        <end position="512"/>
    </location>
</feature>
<evidence type="ECO:0000313" key="7">
    <source>
        <dbReference type="Proteomes" id="UP000783934"/>
    </source>
</evidence>
<dbReference type="PROSITE" id="PS50111">
    <property type="entry name" value="CHEMOTAXIS_TRANSDUC_2"/>
    <property type="match status" value="1"/>
</dbReference>
<dbReference type="InterPro" id="IPR013655">
    <property type="entry name" value="PAS_fold_3"/>
</dbReference>
<dbReference type="PANTHER" id="PTHR43531:SF7">
    <property type="entry name" value="AEROTAXIS RECEPTOR"/>
    <property type="match status" value="1"/>
</dbReference>
<dbReference type="Pfam" id="PF08447">
    <property type="entry name" value="PAS_3"/>
    <property type="match status" value="1"/>
</dbReference>
<keyword evidence="2" id="KW-0807">Transducer</keyword>
<dbReference type="InterPro" id="IPR004090">
    <property type="entry name" value="Chemotax_Me-accpt_rcpt"/>
</dbReference>
<evidence type="ECO:0000313" key="6">
    <source>
        <dbReference type="EMBL" id="NJB65921.1"/>
    </source>
</evidence>
<gene>
    <name evidence="6" type="ORF">GGR41_002176</name>
</gene>
<dbReference type="Gene3D" id="3.30.450.20">
    <property type="entry name" value="PAS domain"/>
    <property type="match status" value="1"/>
</dbReference>
<dbReference type="PANTHER" id="PTHR43531">
    <property type="entry name" value="PROTEIN ICFG"/>
    <property type="match status" value="1"/>
</dbReference>
<dbReference type="InterPro" id="IPR051310">
    <property type="entry name" value="MCP_chemotaxis"/>
</dbReference>
<reference evidence="6 7" key="1">
    <citation type="submission" date="2020-03" db="EMBL/GenBank/DDBJ databases">
        <title>Genomic Encyclopedia of Type Strains, Phase IV (KMG-IV): sequencing the most valuable type-strain genomes for metagenomic binning, comparative biology and taxonomic classification.</title>
        <authorList>
            <person name="Goeker M."/>
        </authorList>
    </citation>
    <scope>NUCLEOTIDE SEQUENCE [LARGE SCALE GENOMIC DNA]</scope>
    <source>
        <strain evidence="6 7">DSM 26613</strain>
    </source>
</reference>
<sequence length="552" mass="59976">MRKNFPITTIEHKLRHDQYLISKTDLKGRITYANPAFVEISGFDREELLGKAHNIVRHPHIPPSVFKDMWDTLQAGKPWTGIVKNRRKDGGFYWVHALVCPIIESDTVIGYASVRVRPTDEQIQTAETLYEKLNNNTLNGYTLREGNVVPTGWRKVLSWLKLPFKRTFSFSMLRMVTLNAAATLTMAYFAFTGGIPPEHIPLALGGLAALLVVVYAYGFKIAKGMTKPVENAALMAQQIAAGNLLLNIDTANHEGHHETSKLYFCLDLMRKGLTAIATDTHAGIQASQDVAQEIHSNNTLLSARTQNQADSLQQTAASMEELTITVQQNADNARQATQLAQQSMGIAQQGGSAVQQLVDTMQLIHLSSRKIADIVELIEGIAFQTNILALNAAVESARAGEAGRGFAVVAGEVRSLAQRSSQAAGEIKALIEESVSCMDTGAQQAEHAGNTMQDIVNAVQQVNDIIGEISVASEEQATGLHQIHTAVSQIDDFTQQNSALVNHLGTTVGELAFQAEMLDQAIRVLNTGQSPRLVAVNKAPALSARPTAALPH</sequence>
<dbReference type="RefSeq" id="WP_167661845.1">
    <property type="nucleotide sequence ID" value="NZ_BMCQ01000005.1"/>
</dbReference>
<dbReference type="PRINTS" id="PR00260">
    <property type="entry name" value="CHEMTRNSDUCR"/>
</dbReference>
<feature type="domain" description="PAS" evidence="5">
    <location>
        <begin position="25"/>
        <end position="51"/>
    </location>
</feature>
<evidence type="ECO:0000259" key="4">
    <source>
        <dbReference type="PROSITE" id="PS50111"/>
    </source>
</evidence>
<evidence type="ECO:0000256" key="3">
    <source>
        <dbReference type="SAM" id="Phobius"/>
    </source>
</evidence>
<feature type="transmembrane region" description="Helical" evidence="3">
    <location>
        <begin position="200"/>
        <end position="218"/>
    </location>
</feature>
<dbReference type="InterPro" id="IPR000014">
    <property type="entry name" value="PAS"/>
</dbReference>
<comment type="similarity">
    <text evidence="1">Belongs to the methyl-accepting chemotaxis (MCP) protein family.</text>
</comment>
<keyword evidence="3" id="KW-0472">Membrane</keyword>
<evidence type="ECO:0000259" key="5">
    <source>
        <dbReference type="PROSITE" id="PS50112"/>
    </source>
</evidence>
<dbReference type="CDD" id="cd11386">
    <property type="entry name" value="MCP_signal"/>
    <property type="match status" value="1"/>
</dbReference>
<evidence type="ECO:0000256" key="2">
    <source>
        <dbReference type="PROSITE-ProRule" id="PRU00284"/>
    </source>
</evidence>
<dbReference type="PROSITE" id="PS50112">
    <property type="entry name" value="PAS"/>
    <property type="match status" value="1"/>
</dbReference>
<dbReference type="Pfam" id="PF00015">
    <property type="entry name" value="MCPsignal"/>
    <property type="match status" value="1"/>
</dbReference>
<dbReference type="NCBIfam" id="TIGR00229">
    <property type="entry name" value="sensory_box"/>
    <property type="match status" value="1"/>
</dbReference>